<evidence type="ECO:0000313" key="3">
    <source>
        <dbReference type="EMBL" id="CAB4706240.1"/>
    </source>
</evidence>
<dbReference type="SUPFAM" id="SSF51905">
    <property type="entry name" value="FAD/NAD(P)-binding domain"/>
    <property type="match status" value="1"/>
</dbReference>
<dbReference type="Pfam" id="PF01266">
    <property type="entry name" value="DAO"/>
    <property type="match status" value="1"/>
</dbReference>
<reference evidence="3" key="1">
    <citation type="submission" date="2020-05" db="EMBL/GenBank/DDBJ databases">
        <authorList>
            <person name="Chiriac C."/>
            <person name="Salcher M."/>
            <person name="Ghai R."/>
            <person name="Kavagutti S V."/>
        </authorList>
    </citation>
    <scope>NUCLEOTIDE SEQUENCE</scope>
</reference>
<sequence length="464" mass="50983">MNLWLETLDAPLQHRAGIIDDLDVDIAIVGGGFTGLWAAHFLRKEMPGANIVVLEKEFVGFGASGRNGGWASALYPVAFDRLVIEVGQERARNVREVWRRSVPELGAELAGLSIDAGFSYGGNITVARTQVQMKRVDAQFLAATHAGEGAVRLSKDQMQERINVKDAVGGLFIRECARIHPANAVRGLAHAVERAGVRIFEESEVLSLRPGTSSVAKKGIVKVRHRGTIRRVHATHIVEATEGFLPSINTPARSNRSVVPVYSLMTATEPLSPEIWKEIGWSGNETLAEASHLITYAQRTADNRIAIGGRGAPYFFNSKISPEQDRDPVVHGHLRELARSWFPLLRDVNFTHAWGGPLGISRDWHPTVSFDETSGYARAGGYVGDGVTSSYVAGRTLADLISGKESEFTHLPWVNHQSPQWEGEPVRWLAINAGLKVMTWADREERLTHRESLIARAMAPLLGH</sequence>
<evidence type="ECO:0000259" key="1">
    <source>
        <dbReference type="Pfam" id="PF01266"/>
    </source>
</evidence>
<dbReference type="InterPro" id="IPR006076">
    <property type="entry name" value="FAD-dep_OxRdtase"/>
</dbReference>
<gene>
    <name evidence="2" type="ORF">UFOPK2342_00864</name>
    <name evidence="3" type="ORF">UFOPK2423_01455</name>
</gene>
<evidence type="ECO:0000313" key="2">
    <source>
        <dbReference type="EMBL" id="CAB4677087.1"/>
    </source>
</evidence>
<protein>
    <submittedName>
        <fullName evidence="3">Unannotated protein</fullName>
    </submittedName>
</protein>
<dbReference type="AlphaFoldDB" id="A0A6J6Q3E6"/>
<name>A0A6J6Q3E6_9ZZZZ</name>
<dbReference type="InterPro" id="IPR036188">
    <property type="entry name" value="FAD/NAD-bd_sf"/>
</dbReference>
<organism evidence="3">
    <name type="scientific">freshwater metagenome</name>
    <dbReference type="NCBI Taxonomy" id="449393"/>
    <lineage>
        <taxon>unclassified sequences</taxon>
        <taxon>metagenomes</taxon>
        <taxon>ecological metagenomes</taxon>
    </lineage>
</organism>
<dbReference type="PANTHER" id="PTHR13847:SF285">
    <property type="entry name" value="FAD DEPENDENT OXIDOREDUCTASE DOMAIN-CONTAINING PROTEIN"/>
    <property type="match status" value="1"/>
</dbReference>
<dbReference type="EMBL" id="CAEZXN010000046">
    <property type="protein sequence ID" value="CAB4706240.1"/>
    <property type="molecule type" value="Genomic_DNA"/>
</dbReference>
<feature type="domain" description="FAD dependent oxidoreductase" evidence="1">
    <location>
        <begin position="25"/>
        <end position="400"/>
    </location>
</feature>
<dbReference type="Gene3D" id="3.30.9.10">
    <property type="entry name" value="D-Amino Acid Oxidase, subunit A, domain 2"/>
    <property type="match status" value="1"/>
</dbReference>
<dbReference type="PANTHER" id="PTHR13847">
    <property type="entry name" value="SARCOSINE DEHYDROGENASE-RELATED"/>
    <property type="match status" value="1"/>
</dbReference>
<dbReference type="EMBL" id="CAEZXB010000013">
    <property type="protein sequence ID" value="CAB4677087.1"/>
    <property type="molecule type" value="Genomic_DNA"/>
</dbReference>
<accession>A0A6J6Q3E6</accession>
<dbReference type="Gene3D" id="3.50.50.60">
    <property type="entry name" value="FAD/NAD(P)-binding domain"/>
    <property type="match status" value="1"/>
</dbReference>
<dbReference type="GO" id="GO:0005737">
    <property type="term" value="C:cytoplasm"/>
    <property type="evidence" value="ECO:0007669"/>
    <property type="project" value="TreeGrafter"/>
</dbReference>
<proteinExistence type="predicted"/>